<dbReference type="InterPro" id="IPR027461">
    <property type="entry name" value="Carboxypeptidase_A_C_sf"/>
</dbReference>
<evidence type="ECO:0000313" key="10">
    <source>
        <dbReference type="EMBL" id="SMD37356.1"/>
    </source>
</evidence>
<dbReference type="Pfam" id="PF02016">
    <property type="entry name" value="Peptidase_S66"/>
    <property type="match status" value="1"/>
</dbReference>
<dbReference type="Gene3D" id="3.40.50.10740">
    <property type="entry name" value="Class I glutamine amidotransferase-like"/>
    <property type="match status" value="1"/>
</dbReference>
<dbReference type="InterPro" id="IPR027478">
    <property type="entry name" value="LdcA_N"/>
</dbReference>
<organism evidence="10 11">
    <name type="scientific">Reichenbachiella faecimaris</name>
    <dbReference type="NCBI Taxonomy" id="692418"/>
    <lineage>
        <taxon>Bacteria</taxon>
        <taxon>Pseudomonadati</taxon>
        <taxon>Bacteroidota</taxon>
        <taxon>Cytophagia</taxon>
        <taxon>Cytophagales</taxon>
        <taxon>Reichenbachiellaceae</taxon>
        <taxon>Reichenbachiella</taxon>
    </lineage>
</organism>
<proteinExistence type="inferred from homology"/>
<dbReference type="SUPFAM" id="SSF141986">
    <property type="entry name" value="LD-carboxypeptidase A C-terminal domain-like"/>
    <property type="match status" value="1"/>
</dbReference>
<evidence type="ECO:0000256" key="4">
    <source>
        <dbReference type="ARBA" id="ARBA00022801"/>
    </source>
</evidence>
<evidence type="ECO:0000313" key="11">
    <source>
        <dbReference type="Proteomes" id="UP000192472"/>
    </source>
</evidence>
<keyword evidence="5" id="KW-0720">Serine protease</keyword>
<dbReference type="InterPro" id="IPR040449">
    <property type="entry name" value="Peptidase_S66_N"/>
</dbReference>
<feature type="signal peptide" evidence="7">
    <location>
        <begin position="1"/>
        <end position="26"/>
    </location>
</feature>
<feature type="chain" id="PRO_5012213129" evidence="7">
    <location>
        <begin position="27"/>
        <end position="349"/>
    </location>
</feature>
<dbReference type="EMBL" id="FWYF01000003">
    <property type="protein sequence ID" value="SMD37356.1"/>
    <property type="molecule type" value="Genomic_DNA"/>
</dbReference>
<keyword evidence="3" id="KW-0645">Protease</keyword>
<evidence type="ECO:0000256" key="3">
    <source>
        <dbReference type="ARBA" id="ARBA00022670"/>
    </source>
</evidence>
<evidence type="ECO:0000256" key="7">
    <source>
        <dbReference type="SAM" id="SignalP"/>
    </source>
</evidence>
<feature type="domain" description="LD-carboxypeptidase C-terminal" evidence="9">
    <location>
        <begin position="214"/>
        <end position="334"/>
    </location>
</feature>
<evidence type="ECO:0000259" key="8">
    <source>
        <dbReference type="Pfam" id="PF02016"/>
    </source>
</evidence>
<gene>
    <name evidence="10" type="ORF">SAMN04488029_3369</name>
</gene>
<dbReference type="InterPro" id="IPR003507">
    <property type="entry name" value="S66_fam"/>
</dbReference>
<dbReference type="InterPro" id="IPR029062">
    <property type="entry name" value="Class_I_gatase-like"/>
</dbReference>
<dbReference type="PANTHER" id="PTHR30237">
    <property type="entry name" value="MURAMOYLTETRAPEPTIDE CARBOXYPEPTIDASE"/>
    <property type="match status" value="1"/>
</dbReference>
<dbReference type="PANTHER" id="PTHR30237:SF2">
    <property type="entry name" value="MUREIN TETRAPEPTIDE CARBOXYPEPTIDASE"/>
    <property type="match status" value="1"/>
</dbReference>
<evidence type="ECO:0000259" key="9">
    <source>
        <dbReference type="Pfam" id="PF17676"/>
    </source>
</evidence>
<reference evidence="10 11" key="1">
    <citation type="submission" date="2017-04" db="EMBL/GenBank/DDBJ databases">
        <authorList>
            <person name="Afonso C.L."/>
            <person name="Miller P.J."/>
            <person name="Scott M.A."/>
            <person name="Spackman E."/>
            <person name="Goraichik I."/>
            <person name="Dimitrov K.M."/>
            <person name="Suarez D.L."/>
            <person name="Swayne D.E."/>
        </authorList>
    </citation>
    <scope>NUCLEOTIDE SEQUENCE [LARGE SCALE GENOMIC DNA]</scope>
    <source>
        <strain evidence="10 11">DSM 26133</strain>
    </source>
</reference>
<dbReference type="Gene3D" id="3.50.30.60">
    <property type="entry name" value="LD-carboxypeptidase A C-terminal domain-like"/>
    <property type="match status" value="1"/>
</dbReference>
<comment type="similarity">
    <text evidence="1">Belongs to the peptidase S66 family.</text>
</comment>
<dbReference type="Proteomes" id="UP000192472">
    <property type="component" value="Unassembled WGS sequence"/>
</dbReference>
<dbReference type="Pfam" id="PF17676">
    <property type="entry name" value="Peptidase_S66C"/>
    <property type="match status" value="1"/>
</dbReference>
<feature type="active site" description="Charge relay system" evidence="6">
    <location>
        <position position="319"/>
    </location>
</feature>
<dbReference type="RefSeq" id="WP_084373979.1">
    <property type="nucleotide sequence ID" value="NZ_FWYF01000003.1"/>
</dbReference>
<dbReference type="AlphaFoldDB" id="A0A1W2GM61"/>
<dbReference type="SUPFAM" id="SSF52317">
    <property type="entry name" value="Class I glutamine amidotransferase-like"/>
    <property type="match status" value="1"/>
</dbReference>
<evidence type="ECO:0000256" key="2">
    <source>
        <dbReference type="ARBA" id="ARBA00022645"/>
    </source>
</evidence>
<dbReference type="STRING" id="692418.SAMN04488029_3369"/>
<dbReference type="InterPro" id="IPR040921">
    <property type="entry name" value="Peptidase_S66C"/>
</dbReference>
<keyword evidence="7" id="KW-0732">Signal</keyword>
<accession>A0A1W2GM61</accession>
<evidence type="ECO:0000256" key="5">
    <source>
        <dbReference type="ARBA" id="ARBA00022825"/>
    </source>
</evidence>
<feature type="domain" description="LD-carboxypeptidase N-terminal" evidence="8">
    <location>
        <begin position="46"/>
        <end position="162"/>
    </location>
</feature>
<dbReference type="GO" id="GO:0008236">
    <property type="term" value="F:serine-type peptidase activity"/>
    <property type="evidence" value="ECO:0007669"/>
    <property type="project" value="UniProtKB-KW"/>
</dbReference>
<dbReference type="CDD" id="cd07025">
    <property type="entry name" value="Peptidase_S66"/>
    <property type="match status" value="1"/>
</dbReference>
<keyword evidence="11" id="KW-1185">Reference proteome</keyword>
<feature type="active site" description="Charge relay system" evidence="6">
    <location>
        <position position="245"/>
    </location>
</feature>
<evidence type="ECO:0000256" key="6">
    <source>
        <dbReference type="PIRSR" id="PIRSR028757-1"/>
    </source>
</evidence>
<keyword evidence="4" id="KW-0378">Hydrolase</keyword>
<evidence type="ECO:0000256" key="1">
    <source>
        <dbReference type="ARBA" id="ARBA00010233"/>
    </source>
</evidence>
<name>A0A1W2GM61_REIFA</name>
<keyword evidence="2 10" id="KW-0121">Carboxypeptidase</keyword>
<dbReference type="OrthoDB" id="9807329at2"/>
<sequence length="349" mass="37903">MDRRSFVKKSAVASAASLLTISAANAQTNEGLQLIKPKALKKGDTIGLITPASAVTRQAFEKAVDNLESMGFEAKYSENMSVRKGFLAGTDQQRLDDLHQMFKDPNIDGIVCARGGYGSGRLLSKINYDLIKANPKVLMGYSDITALLYGIHKKTGMVCFHGPVGASEYSEFTEKGFERVLMKGKTAKFDVPKAWEEIEDPAFQTLPIVAGVAEGALVGGNLSLMCSLMGTPYDIDFKDKIVFIEEIGESPYRVDRMLTQLLNSGKLSQAKGIAIGVFKGCETKPDDPDFALSTSLENVLKDRFSNFNIPVLYGLPIGHIDDNATLPFGIQAELDVEKASLKLLESGVE</sequence>
<feature type="active site" description="Nucleophile" evidence="6">
    <location>
        <position position="142"/>
    </location>
</feature>
<dbReference type="PIRSF" id="PIRSF028757">
    <property type="entry name" value="LD-carboxypeptidase"/>
    <property type="match status" value="1"/>
</dbReference>
<protein>
    <submittedName>
        <fullName evidence="10">Muramoyltetrapeptide carboxypeptidase</fullName>
    </submittedName>
</protein>
<dbReference type="GO" id="GO:0006508">
    <property type="term" value="P:proteolysis"/>
    <property type="evidence" value="ECO:0007669"/>
    <property type="project" value="UniProtKB-KW"/>
</dbReference>
<dbReference type="GO" id="GO:0004180">
    <property type="term" value="F:carboxypeptidase activity"/>
    <property type="evidence" value="ECO:0007669"/>
    <property type="project" value="UniProtKB-KW"/>
</dbReference>